<sequence>MTLFQIVALYIALNMILAPILMYRVGQVRLGKKINLGDGGDELMLSRIRAHGNFTENAPLALLGLIALAMLQASPITLHIFGAAFLIGRILHAMGMAKVFGQGRLVGTLLTLLTFFGQALYLLFLIFTSSGA</sequence>
<dbReference type="Pfam" id="PF01124">
    <property type="entry name" value="MAPEG"/>
    <property type="match status" value="1"/>
</dbReference>
<evidence type="ECO:0000256" key="5">
    <source>
        <dbReference type="SAM" id="Phobius"/>
    </source>
</evidence>
<evidence type="ECO:0000256" key="2">
    <source>
        <dbReference type="ARBA" id="ARBA00022692"/>
    </source>
</evidence>
<comment type="caution">
    <text evidence="6">The sequence shown here is derived from an EMBL/GenBank/DDBJ whole genome shotgun (WGS) entry which is preliminary data.</text>
</comment>
<dbReference type="InterPro" id="IPR001129">
    <property type="entry name" value="Membr-assoc_MAPEG"/>
</dbReference>
<proteinExistence type="predicted"/>
<evidence type="ECO:0000313" key="7">
    <source>
        <dbReference type="Proteomes" id="UP000600865"/>
    </source>
</evidence>
<dbReference type="RefSeq" id="WP_189585887.1">
    <property type="nucleotide sequence ID" value="NZ_BMYV01000002.1"/>
</dbReference>
<dbReference type="PANTHER" id="PTHR35814:SF1">
    <property type="entry name" value="GLUTATHIONE S-TRANSFERASE-RELATED"/>
    <property type="match status" value="1"/>
</dbReference>
<keyword evidence="4 5" id="KW-0472">Membrane</keyword>
<feature type="transmembrane region" description="Helical" evidence="5">
    <location>
        <begin position="76"/>
        <end position="93"/>
    </location>
</feature>
<dbReference type="Gene3D" id="1.20.120.550">
    <property type="entry name" value="Membrane associated eicosanoid/glutathione metabolism-like domain"/>
    <property type="match status" value="1"/>
</dbReference>
<gene>
    <name evidence="6" type="ORF">GCM10011309_22690</name>
</gene>
<comment type="subcellular location">
    <subcellularLocation>
        <location evidence="1">Membrane</location>
    </subcellularLocation>
</comment>
<organism evidence="6 7">
    <name type="scientific">Litorimonas cladophorae</name>
    <dbReference type="NCBI Taxonomy" id="1220491"/>
    <lineage>
        <taxon>Bacteria</taxon>
        <taxon>Pseudomonadati</taxon>
        <taxon>Pseudomonadota</taxon>
        <taxon>Alphaproteobacteria</taxon>
        <taxon>Maricaulales</taxon>
        <taxon>Robiginitomaculaceae</taxon>
    </lineage>
</organism>
<evidence type="ECO:0000256" key="3">
    <source>
        <dbReference type="ARBA" id="ARBA00022989"/>
    </source>
</evidence>
<reference evidence="6 7" key="1">
    <citation type="journal article" date="2014" name="Int. J. Syst. Evol. Microbiol.">
        <title>Complete genome sequence of Corynebacterium casei LMG S-19264T (=DSM 44701T), isolated from a smear-ripened cheese.</title>
        <authorList>
            <consortium name="US DOE Joint Genome Institute (JGI-PGF)"/>
            <person name="Walter F."/>
            <person name="Albersmeier A."/>
            <person name="Kalinowski J."/>
            <person name="Ruckert C."/>
        </authorList>
    </citation>
    <scope>NUCLEOTIDE SEQUENCE [LARGE SCALE GENOMIC DNA]</scope>
    <source>
        <strain evidence="6 7">KCTC 23968</strain>
    </source>
</reference>
<keyword evidence="2 5" id="KW-0812">Transmembrane</keyword>
<dbReference type="EMBL" id="BMYV01000002">
    <property type="protein sequence ID" value="GGX71930.1"/>
    <property type="molecule type" value="Genomic_DNA"/>
</dbReference>
<name>A0A918KQ88_9PROT</name>
<dbReference type="AlphaFoldDB" id="A0A918KQ88"/>
<dbReference type="InterPro" id="IPR023352">
    <property type="entry name" value="MAPEG-like_dom_sf"/>
</dbReference>
<dbReference type="SUPFAM" id="SSF161084">
    <property type="entry name" value="MAPEG domain-like"/>
    <property type="match status" value="1"/>
</dbReference>
<evidence type="ECO:0000313" key="6">
    <source>
        <dbReference type="EMBL" id="GGX71930.1"/>
    </source>
</evidence>
<accession>A0A918KQ88</accession>
<feature type="transmembrane region" description="Helical" evidence="5">
    <location>
        <begin position="54"/>
        <end position="70"/>
    </location>
</feature>
<evidence type="ECO:0008006" key="8">
    <source>
        <dbReference type="Google" id="ProtNLM"/>
    </source>
</evidence>
<dbReference type="GO" id="GO:0016020">
    <property type="term" value="C:membrane"/>
    <property type="evidence" value="ECO:0007669"/>
    <property type="project" value="UniProtKB-SubCell"/>
</dbReference>
<dbReference type="Proteomes" id="UP000600865">
    <property type="component" value="Unassembled WGS sequence"/>
</dbReference>
<protein>
    <recommendedName>
        <fullName evidence="8">Glutathione S-transferase</fullName>
    </recommendedName>
</protein>
<feature type="transmembrane region" description="Helical" evidence="5">
    <location>
        <begin position="6"/>
        <end position="25"/>
    </location>
</feature>
<evidence type="ECO:0000256" key="4">
    <source>
        <dbReference type="ARBA" id="ARBA00023136"/>
    </source>
</evidence>
<dbReference type="PANTHER" id="PTHR35814">
    <property type="match status" value="1"/>
</dbReference>
<keyword evidence="3 5" id="KW-1133">Transmembrane helix</keyword>
<feature type="transmembrane region" description="Helical" evidence="5">
    <location>
        <begin position="105"/>
        <end position="127"/>
    </location>
</feature>
<keyword evidence="7" id="KW-1185">Reference proteome</keyword>
<evidence type="ECO:0000256" key="1">
    <source>
        <dbReference type="ARBA" id="ARBA00004370"/>
    </source>
</evidence>